<evidence type="ECO:0000256" key="3">
    <source>
        <dbReference type="ARBA" id="ARBA00022679"/>
    </source>
</evidence>
<dbReference type="KEGG" id="eaj:Q3M24_18760"/>
<keyword evidence="5 7" id="KW-0443">Lipid metabolism</keyword>
<comment type="function">
    <text evidence="7">Catalyzes the N-acylation of UDP-3-O-acylglucosamine using 3-hydroxyacyl-ACP as the acyl donor. Is involved in the biosynthesis of lipid A, a phosphorylated glycolipid that anchors the lipopolysaccharide to the outer membrane of the cell.</text>
</comment>
<keyword evidence="2 7" id="KW-0441">Lipid A biosynthesis</keyword>
<comment type="subunit">
    <text evidence="7">Homotrimer.</text>
</comment>
<dbReference type="InterPro" id="IPR011004">
    <property type="entry name" value="Trimer_LpxA-like_sf"/>
</dbReference>
<dbReference type="EMBL" id="CP159373">
    <property type="protein sequence ID" value="XCN72320.1"/>
    <property type="molecule type" value="Genomic_DNA"/>
</dbReference>
<evidence type="ECO:0000256" key="6">
    <source>
        <dbReference type="ARBA" id="ARBA00023315"/>
    </source>
</evidence>
<protein>
    <recommendedName>
        <fullName evidence="7">UDP-3-O-acylglucosamine N-acyltransferase</fullName>
        <ecNumber evidence="7">2.3.1.191</ecNumber>
    </recommendedName>
</protein>
<dbReference type="InterPro" id="IPR001451">
    <property type="entry name" value="Hexapep"/>
</dbReference>
<evidence type="ECO:0000313" key="9">
    <source>
        <dbReference type="EMBL" id="XCN72320.1"/>
    </source>
</evidence>
<evidence type="ECO:0000256" key="2">
    <source>
        <dbReference type="ARBA" id="ARBA00022556"/>
    </source>
</evidence>
<reference evidence="9" key="1">
    <citation type="journal article" date="2024" name="Syst. Appl. Microbiol.">
        <title>First single-strain enrichments of Electrothrix cable bacteria, description of E. aestuarii sp. nov. and E. rattekaaiensis sp. nov., and proposal of a cable bacteria taxonomy following the rules of the SeqCode.</title>
        <authorList>
            <person name="Plum-Jensen L.E."/>
            <person name="Schramm A."/>
            <person name="Marshall I.P.G."/>
        </authorList>
    </citation>
    <scope>NUCLEOTIDE SEQUENCE</scope>
    <source>
        <strain evidence="9">Rat1</strain>
    </source>
</reference>
<dbReference type="NCBIfam" id="NF002060">
    <property type="entry name" value="PRK00892.1"/>
    <property type="match status" value="1"/>
</dbReference>
<dbReference type="Gene3D" id="3.40.1390.10">
    <property type="entry name" value="MurE/MurF, N-terminal domain"/>
    <property type="match status" value="1"/>
</dbReference>
<dbReference type="AlphaFoldDB" id="A0AAU8LST4"/>
<dbReference type="GO" id="GO:0103118">
    <property type="term" value="F:UDP-3-O-[(3R)-3-hydroxyacyl]-glucosamine N-acyltransferase activity"/>
    <property type="evidence" value="ECO:0007669"/>
    <property type="project" value="UniProtKB-EC"/>
</dbReference>
<keyword evidence="6 7" id="KW-0012">Acyltransferase</keyword>
<dbReference type="GO" id="GO:0016020">
    <property type="term" value="C:membrane"/>
    <property type="evidence" value="ECO:0007669"/>
    <property type="project" value="GOC"/>
</dbReference>
<evidence type="ECO:0000256" key="1">
    <source>
        <dbReference type="ARBA" id="ARBA00022516"/>
    </source>
</evidence>
<dbReference type="CDD" id="cd03352">
    <property type="entry name" value="LbH_LpxD"/>
    <property type="match status" value="1"/>
</dbReference>
<evidence type="ECO:0000256" key="5">
    <source>
        <dbReference type="ARBA" id="ARBA00023098"/>
    </source>
</evidence>
<reference evidence="9" key="2">
    <citation type="submission" date="2024-06" db="EMBL/GenBank/DDBJ databases">
        <authorList>
            <person name="Plum-Jensen L.E."/>
            <person name="Schramm A."/>
            <person name="Marshall I.P.G."/>
        </authorList>
    </citation>
    <scope>NUCLEOTIDE SEQUENCE</scope>
    <source>
        <strain evidence="9">Rat1</strain>
    </source>
</reference>
<sequence length="346" mass="36208">MKTATLSELAALVHGRVLGDEQTQVSTVNSLDLAEPGQLTFINSVKLAEKLAASKASACIVPSDFTEATLPLIQVENVDLASARIHNYLLVEPFQATGIHERAVIGADCKISDQISIGALACIGDRVQIGERVKIAPGVVIGDDVQIGDDCVLHANAVVAYGCTLANRVVLHHGAIIGSDGFGFASDPQTGCHVSKPQVGTVRIDDDAQIGANSCVDRAAFGVTHIKNGVRIDNQVMVGHNCVIGENSILVAQAGIAGSSTLGRNVILAARAAVGGHIHLDDGVMVAALGGVHNDQKKGAVVGGVPAIDIKKWGRAAAAYARLPEMAREVKRLRKELDRLLSERKE</sequence>
<accession>A0AAU8LST4</accession>
<dbReference type="Gene3D" id="2.160.10.10">
    <property type="entry name" value="Hexapeptide repeat proteins"/>
    <property type="match status" value="1"/>
</dbReference>
<keyword evidence="1 7" id="KW-0444">Lipid biosynthesis</keyword>
<feature type="domain" description="UDP-3-O-[3-hydroxymyristoyl] glucosamine N-acyltransferase non-repeat region" evidence="8">
    <location>
        <begin position="23"/>
        <end position="86"/>
    </location>
</feature>
<dbReference type="SUPFAM" id="SSF51161">
    <property type="entry name" value="Trimeric LpxA-like enzymes"/>
    <property type="match status" value="1"/>
</dbReference>
<dbReference type="Pfam" id="PF00132">
    <property type="entry name" value="Hexapep"/>
    <property type="match status" value="2"/>
</dbReference>
<comment type="catalytic activity">
    <reaction evidence="7">
        <text>a UDP-3-O-[(3R)-3-hydroxyacyl]-alpha-D-glucosamine + a (3R)-hydroxyacyl-[ACP] = a UDP-2-N,3-O-bis[(3R)-3-hydroxyacyl]-alpha-D-glucosamine + holo-[ACP] + H(+)</text>
        <dbReference type="Rhea" id="RHEA:53836"/>
        <dbReference type="Rhea" id="RHEA-COMP:9685"/>
        <dbReference type="Rhea" id="RHEA-COMP:9945"/>
        <dbReference type="ChEBI" id="CHEBI:15378"/>
        <dbReference type="ChEBI" id="CHEBI:64479"/>
        <dbReference type="ChEBI" id="CHEBI:78827"/>
        <dbReference type="ChEBI" id="CHEBI:137740"/>
        <dbReference type="ChEBI" id="CHEBI:137748"/>
        <dbReference type="EC" id="2.3.1.191"/>
    </reaction>
</comment>
<comment type="pathway">
    <text evidence="7">Bacterial outer membrane biogenesis; LPS lipid A biosynthesis.</text>
</comment>
<dbReference type="InterPro" id="IPR007691">
    <property type="entry name" value="LpxD"/>
</dbReference>
<dbReference type="NCBIfam" id="TIGR01853">
    <property type="entry name" value="lipid_A_lpxD"/>
    <property type="match status" value="1"/>
</dbReference>
<keyword evidence="3 7" id="KW-0808">Transferase</keyword>
<dbReference type="PROSITE" id="PS00101">
    <property type="entry name" value="HEXAPEP_TRANSFERASES"/>
    <property type="match status" value="1"/>
</dbReference>
<keyword evidence="4 7" id="KW-0677">Repeat</keyword>
<gene>
    <name evidence="7 9" type="primary">lpxD</name>
    <name evidence="9" type="ORF">Q3M24_18760</name>
</gene>
<evidence type="ECO:0000259" key="8">
    <source>
        <dbReference type="Pfam" id="PF04613"/>
    </source>
</evidence>
<feature type="active site" description="Proton acceptor" evidence="7">
    <location>
        <position position="240"/>
    </location>
</feature>
<name>A0AAU8LST4_9BACT</name>
<dbReference type="InterPro" id="IPR018357">
    <property type="entry name" value="Hexapep_transf_CS"/>
</dbReference>
<comment type="similarity">
    <text evidence="7">Belongs to the transferase hexapeptide repeat family. LpxD subfamily.</text>
</comment>
<dbReference type="EC" id="2.3.1.191" evidence="7"/>
<dbReference type="GO" id="GO:0016410">
    <property type="term" value="F:N-acyltransferase activity"/>
    <property type="evidence" value="ECO:0007669"/>
    <property type="project" value="InterPro"/>
</dbReference>
<dbReference type="GO" id="GO:0009245">
    <property type="term" value="P:lipid A biosynthetic process"/>
    <property type="evidence" value="ECO:0007669"/>
    <property type="project" value="UniProtKB-UniRule"/>
</dbReference>
<evidence type="ECO:0000256" key="4">
    <source>
        <dbReference type="ARBA" id="ARBA00022737"/>
    </source>
</evidence>
<dbReference type="PANTHER" id="PTHR43378:SF2">
    <property type="entry name" value="UDP-3-O-ACYLGLUCOSAMINE N-ACYLTRANSFERASE 1, MITOCHONDRIAL-RELATED"/>
    <property type="match status" value="1"/>
</dbReference>
<proteinExistence type="inferred from homology"/>
<dbReference type="Pfam" id="PF04613">
    <property type="entry name" value="LpxD"/>
    <property type="match status" value="1"/>
</dbReference>
<dbReference type="InterPro" id="IPR020573">
    <property type="entry name" value="UDP_GlcNAc_AcTrfase_non-rep"/>
</dbReference>
<evidence type="ECO:0000256" key="7">
    <source>
        <dbReference type="HAMAP-Rule" id="MF_00523"/>
    </source>
</evidence>
<dbReference type="HAMAP" id="MF_00523">
    <property type="entry name" value="LpxD"/>
    <property type="match status" value="1"/>
</dbReference>
<organism evidence="9">
    <name type="scientific">Candidatus Electrothrix aestuarii</name>
    <dbReference type="NCBI Taxonomy" id="3062594"/>
    <lineage>
        <taxon>Bacteria</taxon>
        <taxon>Pseudomonadati</taxon>
        <taxon>Thermodesulfobacteriota</taxon>
        <taxon>Desulfobulbia</taxon>
        <taxon>Desulfobulbales</taxon>
        <taxon>Desulfobulbaceae</taxon>
        <taxon>Candidatus Electrothrix</taxon>
    </lineage>
</organism>
<dbReference type="PANTHER" id="PTHR43378">
    <property type="entry name" value="UDP-3-O-ACYLGLUCOSAMINE N-ACYLTRANSFERASE"/>
    <property type="match status" value="1"/>
</dbReference>